<sequence length="219" mass="24616">LKNYEILNNFYCKDLHLTLLHILRYHRDCQIFFIRPSQLPLLSTINVNVHNSYCYPNLVQLHVKSHKSLLLVTKQAGNRICTLDVQIPPTEMLFGDHLFSYSLLSSLPYASCSHSSPQMFRLEPDLSFLDTVFSVSVDTFSLEGTCNAAGVGAEYRTHRAGSSLGDFIEVNQAFHPLVRFGSAGLVQKAEITILSICWSPGHTSPRALIESFILNLFIV</sequence>
<dbReference type="Pfam" id="PF25492">
    <property type="entry name" value="DUF7911"/>
    <property type="match status" value="1"/>
</dbReference>
<evidence type="ECO:0000313" key="1">
    <source>
        <dbReference type="Proteomes" id="UP000050761"/>
    </source>
</evidence>
<accession>A0A183GBD4</accession>
<keyword evidence="1" id="KW-1185">Reference proteome</keyword>
<protein>
    <submittedName>
        <fullName evidence="2">ZP domain-containing protein</fullName>
    </submittedName>
</protein>
<dbReference type="InterPro" id="IPR057233">
    <property type="entry name" value="DUF7911"/>
</dbReference>
<dbReference type="AlphaFoldDB" id="A0A183GBD4"/>
<name>A0A183GBD4_HELPZ</name>
<proteinExistence type="predicted"/>
<reference evidence="2" key="1">
    <citation type="submission" date="2019-09" db="UniProtKB">
        <authorList>
            <consortium name="WormBaseParasite"/>
        </authorList>
    </citation>
    <scope>IDENTIFICATION</scope>
</reference>
<evidence type="ECO:0000313" key="2">
    <source>
        <dbReference type="WBParaSite" id="HPBE_0001939901-mRNA-1"/>
    </source>
</evidence>
<dbReference type="WBParaSite" id="HPBE_0001939901-mRNA-1">
    <property type="protein sequence ID" value="HPBE_0001939901-mRNA-1"/>
    <property type="gene ID" value="HPBE_0001939901"/>
</dbReference>
<organism evidence="1 2">
    <name type="scientific">Heligmosomoides polygyrus</name>
    <name type="common">Parasitic roundworm</name>
    <dbReference type="NCBI Taxonomy" id="6339"/>
    <lineage>
        <taxon>Eukaryota</taxon>
        <taxon>Metazoa</taxon>
        <taxon>Ecdysozoa</taxon>
        <taxon>Nematoda</taxon>
        <taxon>Chromadorea</taxon>
        <taxon>Rhabditida</taxon>
        <taxon>Rhabditina</taxon>
        <taxon>Rhabditomorpha</taxon>
        <taxon>Strongyloidea</taxon>
        <taxon>Heligmosomidae</taxon>
        <taxon>Heligmosomoides</taxon>
    </lineage>
</organism>
<dbReference type="Proteomes" id="UP000050761">
    <property type="component" value="Unassembled WGS sequence"/>
</dbReference>